<dbReference type="Pfam" id="PF20680">
    <property type="entry name" value="DUF6817"/>
    <property type="match status" value="1"/>
</dbReference>
<evidence type="ECO:0000313" key="2">
    <source>
        <dbReference type="EMBL" id="CAB3730553.1"/>
    </source>
</evidence>
<reference evidence="2 3" key="1">
    <citation type="submission" date="2020-04" db="EMBL/GenBank/DDBJ databases">
        <authorList>
            <person name="De Canck E."/>
        </authorList>
    </citation>
    <scope>NUCLEOTIDE SEQUENCE [LARGE SCALE GENOMIC DNA]</scope>
    <source>
        <strain evidence="2 3">LMG 22037</strain>
    </source>
</reference>
<dbReference type="InterPro" id="IPR049202">
    <property type="entry name" value="DUF6817"/>
</dbReference>
<sequence>MTIDSELAAPVTRAIAFLRARGADGLQHSGANLLRHLIGTYDILAQAGAPAPIALAGLVHSVHGTAAFEHAICPWNEASMIAELVGPQTARIAWLFCRLDRRVATISELISGCRPAAIDRITREQLTLAPEEVVGLAWIETANLLEQNALANAPVLARCARDWGMIGPHGFRLLATRTEAELLLDDPAVR</sequence>
<dbReference type="RefSeq" id="WP_051224291.1">
    <property type="nucleotide sequence ID" value="NZ_CADFGL010000038.1"/>
</dbReference>
<protein>
    <recommendedName>
        <fullName evidence="1">DUF6817 domain-containing protein</fullName>
    </recommendedName>
</protein>
<organism evidence="2 3">
    <name type="scientific">Paraburkholderia phenoliruptrix</name>
    <dbReference type="NCBI Taxonomy" id="252970"/>
    <lineage>
        <taxon>Bacteria</taxon>
        <taxon>Pseudomonadati</taxon>
        <taxon>Pseudomonadota</taxon>
        <taxon>Betaproteobacteria</taxon>
        <taxon>Burkholderiales</taxon>
        <taxon>Burkholderiaceae</taxon>
        <taxon>Paraburkholderia</taxon>
    </lineage>
</organism>
<proteinExistence type="predicted"/>
<dbReference type="EMBL" id="CADIKB010000041">
    <property type="protein sequence ID" value="CAB3730553.1"/>
    <property type="molecule type" value="Genomic_DNA"/>
</dbReference>
<dbReference type="Proteomes" id="UP000494249">
    <property type="component" value="Unassembled WGS sequence"/>
</dbReference>
<evidence type="ECO:0000259" key="1">
    <source>
        <dbReference type="Pfam" id="PF20680"/>
    </source>
</evidence>
<dbReference type="AlphaFoldDB" id="A0A6J5CBH2"/>
<gene>
    <name evidence="2" type="ORF">LMG22037_05542</name>
</gene>
<evidence type="ECO:0000313" key="3">
    <source>
        <dbReference type="Proteomes" id="UP000494249"/>
    </source>
</evidence>
<name>A0A6J5CBH2_9BURK</name>
<feature type="domain" description="DUF6817" evidence="1">
    <location>
        <begin position="17"/>
        <end position="101"/>
    </location>
</feature>
<accession>A0A6J5CBH2</accession>